<dbReference type="STRING" id="637679.GCA_001550055_00090"/>
<name>A0A1G7E7F2_9PROT</name>
<keyword evidence="3" id="KW-1185">Reference proteome</keyword>
<protein>
    <recommendedName>
        <fullName evidence="4">Urease-associated protein</fullName>
    </recommendedName>
</protein>
<feature type="compositionally biased region" description="Basic and acidic residues" evidence="1">
    <location>
        <begin position="72"/>
        <end position="83"/>
    </location>
</feature>
<organism evidence="2 3">
    <name type="scientific">Kordiimonas lacus</name>
    <dbReference type="NCBI Taxonomy" id="637679"/>
    <lineage>
        <taxon>Bacteria</taxon>
        <taxon>Pseudomonadati</taxon>
        <taxon>Pseudomonadota</taxon>
        <taxon>Alphaproteobacteria</taxon>
        <taxon>Kordiimonadales</taxon>
        <taxon>Kordiimonadaceae</taxon>
        <taxon>Kordiimonas</taxon>
    </lineage>
</organism>
<dbReference type="EMBL" id="FNAK01000008">
    <property type="protein sequence ID" value="SDE59410.1"/>
    <property type="molecule type" value="Genomic_DNA"/>
</dbReference>
<evidence type="ECO:0000256" key="1">
    <source>
        <dbReference type="SAM" id="MobiDB-lite"/>
    </source>
</evidence>
<accession>A0A1G7E7F2</accession>
<evidence type="ECO:0000313" key="2">
    <source>
        <dbReference type="EMBL" id="SDE59410.1"/>
    </source>
</evidence>
<dbReference type="Proteomes" id="UP000183685">
    <property type="component" value="Unassembled WGS sequence"/>
</dbReference>
<dbReference type="InterPro" id="IPR010696">
    <property type="entry name" value="DUF1272"/>
</dbReference>
<evidence type="ECO:0000313" key="3">
    <source>
        <dbReference type="Proteomes" id="UP000183685"/>
    </source>
</evidence>
<reference evidence="2 3" key="1">
    <citation type="submission" date="2016-10" db="EMBL/GenBank/DDBJ databases">
        <authorList>
            <person name="de Groot N.N."/>
        </authorList>
    </citation>
    <scope>NUCLEOTIDE SEQUENCE [LARGE SCALE GENOMIC DNA]</scope>
    <source>
        <strain evidence="2 3">CGMCC 1.9109</strain>
    </source>
</reference>
<dbReference type="Pfam" id="PF06906">
    <property type="entry name" value="DUF1272"/>
    <property type="match status" value="1"/>
</dbReference>
<proteinExistence type="predicted"/>
<evidence type="ECO:0008006" key="4">
    <source>
        <dbReference type="Google" id="ProtNLM"/>
    </source>
</evidence>
<feature type="region of interest" description="Disordered" evidence="1">
    <location>
        <begin position="62"/>
        <end position="83"/>
    </location>
</feature>
<sequence length="102" mass="11281">MLDIRPNCEQCDKDLAPDATDAMICSYECTFCADCVESVLENVCPNCGGGFVSRPVRPATEWRAGVSRSRQKPSDKRVLKPVDGHAHKAYAQTIKTIPPEKR</sequence>
<gene>
    <name evidence="2" type="ORF">SAMN04488071_3311</name>
</gene>
<dbReference type="AlphaFoldDB" id="A0A1G7E7F2"/>